<dbReference type="Proteomes" id="UP001445076">
    <property type="component" value="Unassembled WGS sequence"/>
</dbReference>
<feature type="region of interest" description="Disordered" evidence="2">
    <location>
        <begin position="108"/>
        <end position="133"/>
    </location>
</feature>
<dbReference type="PROSITE" id="PS51155">
    <property type="entry name" value="CHIT_BIND_RR_2"/>
    <property type="match status" value="1"/>
</dbReference>
<feature type="signal peptide" evidence="3">
    <location>
        <begin position="1"/>
        <end position="16"/>
    </location>
</feature>
<gene>
    <name evidence="4" type="ORF">OTU49_002688</name>
</gene>
<sequence length="220" mass="23694">MRQLVVIVVLAGTALAMPQVARDNTFTKILSFESYQDGSNFGHELAQEDGTTSGQKFGPDGNLYGFYSYVQDDGNRVKVLWRAGQGIGYEVIGTEGINQEGLGNLRAPVSTNPEPAPVRQAPSRPPPVRAAPRAQPVPVVPQVPHHVPEPVHRPAPAPVHSPAPVLRAQGHFIPTPTPIVPSRSPAFHDELTPSPHRFDYPAVLNLERTSSGFVSSLQAV</sequence>
<evidence type="ECO:0000256" key="2">
    <source>
        <dbReference type="SAM" id="MobiDB-lite"/>
    </source>
</evidence>
<reference evidence="4 5" key="1">
    <citation type="journal article" date="2024" name="BMC Genomics">
        <title>Genome assembly of redclaw crayfish (Cherax quadricarinatus) provides insights into its immune adaptation and hypoxia tolerance.</title>
        <authorList>
            <person name="Liu Z."/>
            <person name="Zheng J."/>
            <person name="Li H."/>
            <person name="Fang K."/>
            <person name="Wang S."/>
            <person name="He J."/>
            <person name="Zhou D."/>
            <person name="Weng S."/>
            <person name="Chi M."/>
            <person name="Gu Z."/>
            <person name="He J."/>
            <person name="Li F."/>
            <person name="Wang M."/>
        </authorList>
    </citation>
    <scope>NUCLEOTIDE SEQUENCE [LARGE SCALE GENOMIC DNA]</scope>
    <source>
        <strain evidence="4">ZL_2023a</strain>
    </source>
</reference>
<comment type="caution">
    <text evidence="4">The sequence shown here is derived from an EMBL/GenBank/DDBJ whole genome shotgun (WGS) entry which is preliminary data.</text>
</comment>
<keyword evidence="1" id="KW-0193">Cuticle</keyword>
<evidence type="ECO:0000313" key="5">
    <source>
        <dbReference type="Proteomes" id="UP001445076"/>
    </source>
</evidence>
<dbReference type="EMBL" id="JARKIK010000032">
    <property type="protein sequence ID" value="KAK8740755.1"/>
    <property type="molecule type" value="Genomic_DNA"/>
</dbReference>
<protein>
    <submittedName>
        <fullName evidence="4">Uncharacterized protein</fullName>
    </submittedName>
</protein>
<evidence type="ECO:0000313" key="4">
    <source>
        <dbReference type="EMBL" id="KAK8740755.1"/>
    </source>
</evidence>
<keyword evidence="3" id="KW-0732">Signal</keyword>
<dbReference type="InterPro" id="IPR000618">
    <property type="entry name" value="Insect_cuticle"/>
</dbReference>
<feature type="chain" id="PRO_5043810762" evidence="3">
    <location>
        <begin position="17"/>
        <end position="220"/>
    </location>
</feature>
<evidence type="ECO:0000256" key="1">
    <source>
        <dbReference type="PROSITE-ProRule" id="PRU00497"/>
    </source>
</evidence>
<evidence type="ECO:0000256" key="3">
    <source>
        <dbReference type="SAM" id="SignalP"/>
    </source>
</evidence>
<proteinExistence type="predicted"/>
<dbReference type="GO" id="GO:0042302">
    <property type="term" value="F:structural constituent of cuticle"/>
    <property type="evidence" value="ECO:0007669"/>
    <property type="project" value="UniProtKB-UniRule"/>
</dbReference>
<organism evidence="4 5">
    <name type="scientific">Cherax quadricarinatus</name>
    <name type="common">Australian red claw crayfish</name>
    <dbReference type="NCBI Taxonomy" id="27406"/>
    <lineage>
        <taxon>Eukaryota</taxon>
        <taxon>Metazoa</taxon>
        <taxon>Ecdysozoa</taxon>
        <taxon>Arthropoda</taxon>
        <taxon>Crustacea</taxon>
        <taxon>Multicrustacea</taxon>
        <taxon>Malacostraca</taxon>
        <taxon>Eumalacostraca</taxon>
        <taxon>Eucarida</taxon>
        <taxon>Decapoda</taxon>
        <taxon>Pleocyemata</taxon>
        <taxon>Astacidea</taxon>
        <taxon>Parastacoidea</taxon>
        <taxon>Parastacidae</taxon>
        <taxon>Cherax</taxon>
    </lineage>
</organism>
<keyword evidence="5" id="KW-1185">Reference proteome</keyword>
<accession>A0AAW0XM73</accession>
<name>A0AAW0XM73_CHEQU</name>
<dbReference type="AlphaFoldDB" id="A0AAW0XM73"/>